<comment type="caution">
    <text evidence="1">The sequence shown here is derived from an EMBL/GenBank/DDBJ whole genome shotgun (WGS) entry which is preliminary data.</text>
</comment>
<gene>
    <name evidence="1" type="ORF">LCGC14_3086430</name>
</gene>
<evidence type="ECO:0000313" key="1">
    <source>
        <dbReference type="EMBL" id="KKK54271.1"/>
    </source>
</evidence>
<accession>A0A0F8Z2B1</accession>
<feature type="non-terminal residue" evidence="1">
    <location>
        <position position="29"/>
    </location>
</feature>
<proteinExistence type="predicted"/>
<sequence length="29" mass="3245">MRDTVIRVITKAARHDPDIMFLSADFGAP</sequence>
<reference evidence="1" key="1">
    <citation type="journal article" date="2015" name="Nature">
        <title>Complex archaea that bridge the gap between prokaryotes and eukaryotes.</title>
        <authorList>
            <person name="Spang A."/>
            <person name="Saw J.H."/>
            <person name="Jorgensen S.L."/>
            <person name="Zaremba-Niedzwiedzka K."/>
            <person name="Martijn J."/>
            <person name="Lind A.E."/>
            <person name="van Eijk R."/>
            <person name="Schleper C."/>
            <person name="Guy L."/>
            <person name="Ettema T.J."/>
        </authorList>
    </citation>
    <scope>NUCLEOTIDE SEQUENCE</scope>
</reference>
<dbReference type="EMBL" id="LAZR01066082">
    <property type="protein sequence ID" value="KKK54271.1"/>
    <property type="molecule type" value="Genomic_DNA"/>
</dbReference>
<organism evidence="1">
    <name type="scientific">marine sediment metagenome</name>
    <dbReference type="NCBI Taxonomy" id="412755"/>
    <lineage>
        <taxon>unclassified sequences</taxon>
        <taxon>metagenomes</taxon>
        <taxon>ecological metagenomes</taxon>
    </lineage>
</organism>
<protein>
    <submittedName>
        <fullName evidence="1">Uncharacterized protein</fullName>
    </submittedName>
</protein>
<name>A0A0F8Z2B1_9ZZZZ</name>
<dbReference type="AlphaFoldDB" id="A0A0F8Z2B1"/>